<evidence type="ECO:0000313" key="3">
    <source>
        <dbReference type="EMBL" id="KAF6170449.1"/>
    </source>
</evidence>
<keyword evidence="2" id="KW-0472">Membrane</keyword>
<evidence type="ECO:0000256" key="2">
    <source>
        <dbReference type="ARBA" id="ARBA00023136"/>
    </source>
</evidence>
<gene>
    <name evidence="3" type="ORF">GIB67_006040</name>
</gene>
<reference evidence="3 4" key="1">
    <citation type="journal article" date="2020" name="IScience">
        <title>Genome Sequencing of the Endangered Kingdonia uniflora (Circaeasteraceae, Ranunculales) Reveals Potential Mechanisms of Evolutionary Specialization.</title>
        <authorList>
            <person name="Sun Y."/>
            <person name="Deng T."/>
            <person name="Zhang A."/>
            <person name="Moore M.J."/>
            <person name="Landis J.B."/>
            <person name="Lin N."/>
            <person name="Zhang H."/>
            <person name="Zhang X."/>
            <person name="Huang J."/>
            <person name="Zhang X."/>
            <person name="Sun H."/>
            <person name="Wang H."/>
        </authorList>
    </citation>
    <scope>NUCLEOTIDE SEQUENCE [LARGE SCALE GENOMIC DNA]</scope>
    <source>
        <strain evidence="3">TB1705</strain>
        <tissue evidence="3">Leaf</tissue>
    </source>
</reference>
<dbReference type="EMBL" id="JACGCM010000584">
    <property type="protein sequence ID" value="KAF6170449.1"/>
    <property type="molecule type" value="Genomic_DNA"/>
</dbReference>
<organism evidence="3 4">
    <name type="scientific">Kingdonia uniflora</name>
    <dbReference type="NCBI Taxonomy" id="39325"/>
    <lineage>
        <taxon>Eukaryota</taxon>
        <taxon>Viridiplantae</taxon>
        <taxon>Streptophyta</taxon>
        <taxon>Embryophyta</taxon>
        <taxon>Tracheophyta</taxon>
        <taxon>Spermatophyta</taxon>
        <taxon>Magnoliopsida</taxon>
        <taxon>Ranunculales</taxon>
        <taxon>Circaeasteraceae</taxon>
        <taxon>Kingdonia</taxon>
    </lineage>
</organism>
<sequence>MLSFWTRRMILDFIGRMQTSRVPQGRGKRLLSIPLTKAQWYPFNAQCVVYKRIVTQVQFQHDSEKTDEDQENDAHKIYRGLNGGNDFKQREAYKIFAREPRWVEPCRECKYGMTRRPKRSATTTTLSLEVFDNEVVPSSLGTIVPILRVATKVESERPKFSYLCRFYAFEKAHRSSRFKGPNNGDQAHSRQVRGLEVFVLANSAKGKQQHQSRAINLS</sequence>
<dbReference type="AlphaFoldDB" id="A0A7J7NTG9"/>
<keyword evidence="4" id="KW-1185">Reference proteome</keyword>
<evidence type="ECO:0000313" key="4">
    <source>
        <dbReference type="Proteomes" id="UP000541444"/>
    </source>
</evidence>
<dbReference type="GO" id="GO:0012505">
    <property type="term" value="C:endomembrane system"/>
    <property type="evidence" value="ECO:0007669"/>
    <property type="project" value="UniProtKB-SubCell"/>
</dbReference>
<dbReference type="Proteomes" id="UP000541444">
    <property type="component" value="Unassembled WGS sequence"/>
</dbReference>
<proteinExistence type="predicted"/>
<protein>
    <submittedName>
        <fullName evidence="3">Uncharacterized protein</fullName>
    </submittedName>
</protein>
<dbReference type="Gene3D" id="1.25.40.270">
    <property type="entry name" value="Vacuolar protein sorting-associated protein vta1"/>
    <property type="match status" value="1"/>
</dbReference>
<name>A0A7J7NTG9_9MAGN</name>
<comment type="subcellular location">
    <subcellularLocation>
        <location evidence="1">Endomembrane system</location>
    </subcellularLocation>
</comment>
<comment type="caution">
    <text evidence="3">The sequence shown here is derived from an EMBL/GenBank/DDBJ whole genome shotgun (WGS) entry which is preliminary data.</text>
</comment>
<dbReference type="InterPro" id="IPR023175">
    <property type="entry name" value="Vta1/CALS_N_sf"/>
</dbReference>
<evidence type="ECO:0000256" key="1">
    <source>
        <dbReference type="ARBA" id="ARBA00004308"/>
    </source>
</evidence>
<accession>A0A7J7NTG9</accession>